<dbReference type="Proteomes" id="UP000283880">
    <property type="component" value="Unassembled WGS sequence"/>
</dbReference>
<protein>
    <recommendedName>
        <fullName evidence="2">Chaperone protein DnaK</fullName>
    </recommendedName>
    <alternativeName>
        <fullName evidence="3">Chaperone protein dnaK</fullName>
    </alternativeName>
    <alternativeName>
        <fullName evidence="7">HSP70</fullName>
    </alternativeName>
    <alternativeName>
        <fullName evidence="6">Heat shock 70 kDa protein</fullName>
    </alternativeName>
    <alternativeName>
        <fullName evidence="5">Heat shock protein 70</fullName>
    </alternativeName>
</protein>
<dbReference type="PANTHER" id="PTHR32432">
    <property type="entry name" value="CELL DIVISION PROTEIN FTSA-RELATED"/>
    <property type="match status" value="1"/>
</dbReference>
<dbReference type="Gene3D" id="3.30.420.40">
    <property type="match status" value="2"/>
</dbReference>
<evidence type="ECO:0000256" key="3">
    <source>
        <dbReference type="ARBA" id="ARBA00017249"/>
    </source>
</evidence>
<name>A0A413FC77_9FIRM</name>
<dbReference type="CDD" id="cd24047">
    <property type="entry name" value="ASKHA_NBD_EutJ"/>
    <property type="match status" value="1"/>
</dbReference>
<dbReference type="SUPFAM" id="SSF53067">
    <property type="entry name" value="Actin-like ATPase domain"/>
    <property type="match status" value="2"/>
</dbReference>
<evidence type="ECO:0000313" key="9">
    <source>
        <dbReference type="Proteomes" id="UP000283880"/>
    </source>
</evidence>
<evidence type="ECO:0000256" key="5">
    <source>
        <dbReference type="ARBA" id="ARBA00030019"/>
    </source>
</evidence>
<dbReference type="InterPro" id="IPR005883">
    <property type="entry name" value="PilM"/>
</dbReference>
<reference evidence="8 9" key="1">
    <citation type="submission" date="2018-08" db="EMBL/GenBank/DDBJ databases">
        <title>A genome reference for cultivated species of the human gut microbiota.</title>
        <authorList>
            <person name="Zou Y."/>
            <person name="Xue W."/>
            <person name="Luo G."/>
        </authorList>
    </citation>
    <scope>NUCLEOTIDE SEQUENCE [LARGE SCALE GENOMIC DNA]</scope>
    <source>
        <strain evidence="8 9">AF04-15</strain>
    </source>
</reference>
<dbReference type="NCBIfam" id="TIGR02529">
    <property type="entry name" value="EutJ"/>
    <property type="match status" value="1"/>
</dbReference>
<dbReference type="NCBIfam" id="NF011660">
    <property type="entry name" value="PRK15080.1"/>
    <property type="match status" value="1"/>
</dbReference>
<sequence length="281" mass="30158">MSEEGLMFEACDRLVREFEAVIERPVKEPSAVYYTGVDLGTACVVLAVLDEHFRPVAGAFRYADVVRDGMVVDYIGAIRIVRELKEELEEKLGTELIYAAAAIPPGTDGLDSGAIKNVVQGAGFEITALPDEPTAANAVLNIKNGAVVDIGGGTTGISILKDGNVVYVADEPTGGTHFSLVISGAYKMDFSEAERYKRDEANHAELLPVLKPVIEKVASIISRHVAGRDVDGIYLVGGTCCLNGIEDIIQKKTGIPTYKPKNPMFVTPLGIARTCTQNAWD</sequence>
<evidence type="ECO:0000313" key="8">
    <source>
        <dbReference type="EMBL" id="RGX27003.1"/>
    </source>
</evidence>
<organism evidence="8 9">
    <name type="scientific">Enterocloster asparagiformis</name>
    <dbReference type="NCBI Taxonomy" id="333367"/>
    <lineage>
        <taxon>Bacteria</taxon>
        <taxon>Bacillati</taxon>
        <taxon>Bacillota</taxon>
        <taxon>Clostridia</taxon>
        <taxon>Lachnospirales</taxon>
        <taxon>Lachnospiraceae</taxon>
        <taxon>Enterocloster</taxon>
    </lineage>
</organism>
<evidence type="ECO:0000256" key="6">
    <source>
        <dbReference type="ARBA" id="ARBA00030945"/>
    </source>
</evidence>
<dbReference type="PANTHER" id="PTHR32432:SF3">
    <property type="entry name" value="ETHANOLAMINE UTILIZATION PROTEIN EUTJ"/>
    <property type="match status" value="1"/>
</dbReference>
<dbReference type="InterPro" id="IPR043129">
    <property type="entry name" value="ATPase_NBD"/>
</dbReference>
<comment type="caution">
    <text evidence="8">The sequence shown here is derived from an EMBL/GenBank/DDBJ whole genome shotgun (WGS) entry which is preliminary data.</text>
</comment>
<proteinExistence type="inferred from homology"/>
<evidence type="ECO:0000256" key="2">
    <source>
        <dbReference type="ARBA" id="ARBA00014415"/>
    </source>
</evidence>
<dbReference type="InterPro" id="IPR050696">
    <property type="entry name" value="FtsA/MreB"/>
</dbReference>
<accession>A0A413FC77</accession>
<evidence type="ECO:0000256" key="7">
    <source>
        <dbReference type="ARBA" id="ARBA00033103"/>
    </source>
</evidence>
<dbReference type="InterPro" id="IPR013366">
    <property type="entry name" value="EutJ"/>
</dbReference>
<dbReference type="PROSITE" id="PS00329">
    <property type="entry name" value="HSP70_2"/>
    <property type="match status" value="1"/>
</dbReference>
<dbReference type="OrthoDB" id="306538at2"/>
<evidence type="ECO:0000256" key="4">
    <source>
        <dbReference type="ARBA" id="ARBA00023016"/>
    </source>
</evidence>
<dbReference type="InterPro" id="IPR018181">
    <property type="entry name" value="Heat_shock_70_CS"/>
</dbReference>
<comment type="similarity">
    <text evidence="1">Belongs to the heat shock protein 70 family.</text>
</comment>
<gene>
    <name evidence="8" type="ORF">DWV29_18190</name>
</gene>
<dbReference type="Pfam" id="PF11104">
    <property type="entry name" value="PilM_2"/>
    <property type="match status" value="1"/>
</dbReference>
<dbReference type="EMBL" id="QSBM01000014">
    <property type="protein sequence ID" value="RGX27003.1"/>
    <property type="molecule type" value="Genomic_DNA"/>
</dbReference>
<dbReference type="AlphaFoldDB" id="A0A413FC77"/>
<keyword evidence="4" id="KW-0346">Stress response</keyword>
<dbReference type="RefSeq" id="WP_024735689.1">
    <property type="nucleotide sequence ID" value="NZ_CABMHH010000132.1"/>
</dbReference>
<evidence type="ECO:0000256" key="1">
    <source>
        <dbReference type="ARBA" id="ARBA00007381"/>
    </source>
</evidence>